<feature type="domain" description="TonB C-terminal" evidence="11">
    <location>
        <begin position="115"/>
        <end position="203"/>
    </location>
</feature>
<evidence type="ECO:0000256" key="1">
    <source>
        <dbReference type="ARBA" id="ARBA00004383"/>
    </source>
</evidence>
<protein>
    <submittedName>
        <fullName evidence="12">TonB family protein</fullName>
    </submittedName>
</protein>
<accession>A0ABX0Q7A5</accession>
<evidence type="ECO:0000256" key="8">
    <source>
        <dbReference type="ARBA" id="ARBA00022989"/>
    </source>
</evidence>
<keyword evidence="8 10" id="KW-1133">Transmembrane helix</keyword>
<dbReference type="PROSITE" id="PS52015">
    <property type="entry name" value="TONB_CTD"/>
    <property type="match status" value="1"/>
</dbReference>
<comment type="similarity">
    <text evidence="2">Belongs to the TonB family.</text>
</comment>
<dbReference type="InterPro" id="IPR051045">
    <property type="entry name" value="TonB-dependent_transducer"/>
</dbReference>
<evidence type="ECO:0000256" key="6">
    <source>
        <dbReference type="ARBA" id="ARBA00022692"/>
    </source>
</evidence>
<reference evidence="12 13" key="1">
    <citation type="journal article" date="2011" name="Curr. Microbiol.">
        <title>Luteibacter jiangsuensis sp. nov.: a methamidophos-degrading bacterium isolated from a methamidophos-manufacturing factory.</title>
        <authorList>
            <person name="Wang L."/>
            <person name="Wang G.L."/>
            <person name="Li S.P."/>
            <person name="Jiang J.D."/>
        </authorList>
    </citation>
    <scope>NUCLEOTIDE SEQUENCE [LARGE SCALE GENOMIC DNA]</scope>
    <source>
        <strain evidence="12 13">CGMCC 1.10133</strain>
    </source>
</reference>
<comment type="caution">
    <text evidence="12">The sequence shown here is derived from an EMBL/GenBank/DDBJ whole genome shotgun (WGS) entry which is preliminary data.</text>
</comment>
<dbReference type="SUPFAM" id="SSF74653">
    <property type="entry name" value="TolA/TonB C-terminal domain"/>
    <property type="match status" value="1"/>
</dbReference>
<organism evidence="12 13">
    <name type="scientific">Luteibacter jiangsuensis</name>
    <dbReference type="NCBI Taxonomy" id="637577"/>
    <lineage>
        <taxon>Bacteria</taxon>
        <taxon>Pseudomonadati</taxon>
        <taxon>Pseudomonadota</taxon>
        <taxon>Gammaproteobacteria</taxon>
        <taxon>Lysobacterales</taxon>
        <taxon>Rhodanobacteraceae</taxon>
        <taxon>Luteibacter</taxon>
    </lineage>
</organism>
<feature type="transmembrane region" description="Helical" evidence="10">
    <location>
        <begin position="27"/>
        <end position="47"/>
    </location>
</feature>
<evidence type="ECO:0000256" key="7">
    <source>
        <dbReference type="ARBA" id="ARBA00022927"/>
    </source>
</evidence>
<keyword evidence="13" id="KW-1185">Reference proteome</keyword>
<evidence type="ECO:0000259" key="11">
    <source>
        <dbReference type="PROSITE" id="PS52015"/>
    </source>
</evidence>
<evidence type="ECO:0000256" key="9">
    <source>
        <dbReference type="ARBA" id="ARBA00023136"/>
    </source>
</evidence>
<evidence type="ECO:0000256" key="4">
    <source>
        <dbReference type="ARBA" id="ARBA00022475"/>
    </source>
</evidence>
<comment type="subcellular location">
    <subcellularLocation>
        <location evidence="1">Cell inner membrane</location>
        <topology evidence="1">Single-pass membrane protein</topology>
        <orientation evidence="1">Periplasmic side</orientation>
    </subcellularLocation>
</comment>
<dbReference type="PANTHER" id="PTHR33446">
    <property type="entry name" value="PROTEIN TONB-RELATED"/>
    <property type="match status" value="1"/>
</dbReference>
<keyword evidence="9 10" id="KW-0472">Membrane</keyword>
<sequence length="203" mass="21255">MKEGNGDALASPSPCLPMLALRTSTSLSALALLVGIAGTSWLTALTYERAPKTRSLAEVTLPTAAPAMVSRTVSQVAPAATRPAAVAPPSVRPAPQRSASVVPPSARMVGAARAPAPEPLVPVYMPSPRYPMSALRAHREGKVVLHVTVTPEGDVTGVAVGRSSGDESLDRAAQEAVRDWRFAAADRPDRYTAELPVTFELTR</sequence>
<evidence type="ECO:0000256" key="2">
    <source>
        <dbReference type="ARBA" id="ARBA00006555"/>
    </source>
</evidence>
<dbReference type="InterPro" id="IPR006260">
    <property type="entry name" value="TonB/TolA_C"/>
</dbReference>
<keyword evidence="6 10" id="KW-0812">Transmembrane</keyword>
<keyword evidence="5" id="KW-0997">Cell inner membrane</keyword>
<evidence type="ECO:0000313" key="13">
    <source>
        <dbReference type="Proteomes" id="UP001429601"/>
    </source>
</evidence>
<dbReference type="Pfam" id="PF03544">
    <property type="entry name" value="TonB_C"/>
    <property type="match status" value="1"/>
</dbReference>
<evidence type="ECO:0000256" key="3">
    <source>
        <dbReference type="ARBA" id="ARBA00022448"/>
    </source>
</evidence>
<dbReference type="Gene3D" id="3.30.1150.10">
    <property type="match status" value="1"/>
</dbReference>
<name>A0ABX0Q7A5_9GAMM</name>
<dbReference type="RefSeq" id="WP_167128538.1">
    <property type="nucleotide sequence ID" value="NZ_JAAQQR010000008.1"/>
</dbReference>
<gene>
    <name evidence="12" type="ORF">HBF26_15660</name>
</gene>
<keyword evidence="3" id="KW-0813">Transport</keyword>
<keyword evidence="4" id="KW-1003">Cell membrane</keyword>
<proteinExistence type="inferred from homology"/>
<dbReference type="EMBL" id="JAAQQR010000008">
    <property type="protein sequence ID" value="NID06330.1"/>
    <property type="molecule type" value="Genomic_DNA"/>
</dbReference>
<dbReference type="InterPro" id="IPR037682">
    <property type="entry name" value="TonB_C"/>
</dbReference>
<dbReference type="NCBIfam" id="TIGR01352">
    <property type="entry name" value="tonB_Cterm"/>
    <property type="match status" value="1"/>
</dbReference>
<keyword evidence="7" id="KW-0653">Protein transport</keyword>
<dbReference type="Proteomes" id="UP001429601">
    <property type="component" value="Unassembled WGS sequence"/>
</dbReference>
<evidence type="ECO:0000256" key="10">
    <source>
        <dbReference type="SAM" id="Phobius"/>
    </source>
</evidence>
<dbReference type="PANTHER" id="PTHR33446:SF2">
    <property type="entry name" value="PROTEIN TONB"/>
    <property type="match status" value="1"/>
</dbReference>
<evidence type="ECO:0000313" key="12">
    <source>
        <dbReference type="EMBL" id="NID06330.1"/>
    </source>
</evidence>
<evidence type="ECO:0000256" key="5">
    <source>
        <dbReference type="ARBA" id="ARBA00022519"/>
    </source>
</evidence>